<dbReference type="PANTHER" id="PTHR34376:SF2">
    <property type="entry name" value="SERINE PROTEASE INHIBITOR, KAZAL-TYPE FAMILY PROTEIN"/>
    <property type="match status" value="1"/>
</dbReference>
<dbReference type="PANTHER" id="PTHR34376">
    <property type="entry name" value="SERINE PROTEASE INHIBITOR, KAZAL-TYPE FAMILY PROTEIN"/>
    <property type="match status" value="1"/>
</dbReference>
<dbReference type="OrthoDB" id="1916993at2759"/>
<feature type="region of interest" description="Disordered" evidence="1">
    <location>
        <begin position="188"/>
        <end position="209"/>
    </location>
</feature>
<feature type="region of interest" description="Disordered" evidence="1">
    <location>
        <begin position="44"/>
        <end position="64"/>
    </location>
</feature>
<sequence>MGARYYSPPPFAFHAEEHFLVIITIALFSVPTARSDANPIRLPTLDRKDNDDDDACREWSERSPDSSCPVKCFRPNPVCGVNGLTYWCGCDDARCAGTKVAKKGFFGQHLEDQKKLKAKDTVMQMVATDWLRSDKREDDLTVLTPSTPQRPSLVELQRRPSGCLRGYTISLPLCVLLIRRYTSMKSRKNSSTRARDLKENRASAGDWQK</sequence>
<evidence type="ECO:0000313" key="2">
    <source>
        <dbReference type="EMBL" id="KAF9664616.1"/>
    </source>
</evidence>
<evidence type="ECO:0000313" key="3">
    <source>
        <dbReference type="Proteomes" id="UP000657918"/>
    </source>
</evidence>
<protein>
    <submittedName>
        <fullName evidence="2">Uncharacterized protein</fullName>
    </submittedName>
</protein>
<dbReference type="AlphaFoldDB" id="A0A835J888"/>
<name>A0A835J888_9ROSI</name>
<comment type="caution">
    <text evidence="2">The sequence shown here is derived from an EMBL/GenBank/DDBJ whole genome shotgun (WGS) entry which is preliminary data.</text>
</comment>
<keyword evidence="3" id="KW-1185">Reference proteome</keyword>
<organism evidence="2 3">
    <name type="scientific">Salix dunnii</name>
    <dbReference type="NCBI Taxonomy" id="1413687"/>
    <lineage>
        <taxon>Eukaryota</taxon>
        <taxon>Viridiplantae</taxon>
        <taxon>Streptophyta</taxon>
        <taxon>Embryophyta</taxon>
        <taxon>Tracheophyta</taxon>
        <taxon>Spermatophyta</taxon>
        <taxon>Magnoliopsida</taxon>
        <taxon>eudicotyledons</taxon>
        <taxon>Gunneridae</taxon>
        <taxon>Pentapetalae</taxon>
        <taxon>rosids</taxon>
        <taxon>fabids</taxon>
        <taxon>Malpighiales</taxon>
        <taxon>Salicaceae</taxon>
        <taxon>Saliceae</taxon>
        <taxon>Salix</taxon>
    </lineage>
</organism>
<gene>
    <name evidence="2" type="ORF">SADUNF_Sadunf16G0036900</name>
</gene>
<accession>A0A835J888</accession>
<dbReference type="EMBL" id="JADGMS010000016">
    <property type="protein sequence ID" value="KAF9664616.1"/>
    <property type="molecule type" value="Genomic_DNA"/>
</dbReference>
<evidence type="ECO:0000256" key="1">
    <source>
        <dbReference type="SAM" id="MobiDB-lite"/>
    </source>
</evidence>
<reference evidence="2 3" key="1">
    <citation type="submission" date="2020-10" db="EMBL/GenBank/DDBJ databases">
        <title>Plant Genome Project.</title>
        <authorList>
            <person name="Zhang R.-G."/>
        </authorList>
    </citation>
    <scope>NUCLEOTIDE SEQUENCE [LARGE SCALE GENOMIC DNA]</scope>
    <source>
        <strain evidence="2">FAFU-HL-1</strain>
        <tissue evidence="2">Leaf</tissue>
    </source>
</reference>
<dbReference type="Proteomes" id="UP000657918">
    <property type="component" value="Chromosome 16"/>
</dbReference>
<proteinExistence type="predicted"/>